<evidence type="ECO:0000313" key="3">
    <source>
        <dbReference type="Proteomes" id="UP000664203"/>
    </source>
</evidence>
<accession>A0A8H3E9Q5</accession>
<dbReference type="OrthoDB" id="5397183at2759"/>
<feature type="compositionally biased region" description="Basic and acidic residues" evidence="1">
    <location>
        <begin position="210"/>
        <end position="225"/>
    </location>
</feature>
<evidence type="ECO:0000313" key="2">
    <source>
        <dbReference type="EMBL" id="CAF9902881.1"/>
    </source>
</evidence>
<keyword evidence="3" id="KW-1185">Reference proteome</keyword>
<dbReference type="EMBL" id="CAJPDR010000001">
    <property type="protein sequence ID" value="CAF9902881.1"/>
    <property type="molecule type" value="Genomic_DNA"/>
</dbReference>
<reference evidence="2" key="1">
    <citation type="submission" date="2021-03" db="EMBL/GenBank/DDBJ databases">
        <authorList>
            <person name="Tagirdzhanova G."/>
        </authorList>
    </citation>
    <scope>NUCLEOTIDE SEQUENCE</scope>
</reference>
<feature type="compositionally biased region" description="Basic residues" evidence="1">
    <location>
        <begin position="86"/>
        <end position="98"/>
    </location>
</feature>
<evidence type="ECO:0000256" key="1">
    <source>
        <dbReference type="SAM" id="MobiDB-lite"/>
    </source>
</evidence>
<protein>
    <submittedName>
        <fullName evidence="2">Uncharacterized protein</fullName>
    </submittedName>
</protein>
<dbReference type="AlphaFoldDB" id="A0A8H3E9Q5"/>
<comment type="caution">
    <text evidence="2">The sequence shown here is derived from an EMBL/GenBank/DDBJ whole genome shotgun (WGS) entry which is preliminary data.</text>
</comment>
<feature type="region of interest" description="Disordered" evidence="1">
    <location>
        <begin position="186"/>
        <end position="225"/>
    </location>
</feature>
<feature type="compositionally biased region" description="Basic and acidic residues" evidence="1">
    <location>
        <begin position="52"/>
        <end position="69"/>
    </location>
</feature>
<gene>
    <name evidence="2" type="ORF">ALECFALPRED_000056</name>
</gene>
<feature type="region of interest" description="Disordered" evidence="1">
    <location>
        <begin position="412"/>
        <end position="451"/>
    </location>
</feature>
<organism evidence="2 3">
    <name type="scientific">Alectoria fallacina</name>
    <dbReference type="NCBI Taxonomy" id="1903189"/>
    <lineage>
        <taxon>Eukaryota</taxon>
        <taxon>Fungi</taxon>
        <taxon>Dikarya</taxon>
        <taxon>Ascomycota</taxon>
        <taxon>Pezizomycotina</taxon>
        <taxon>Lecanoromycetes</taxon>
        <taxon>OSLEUM clade</taxon>
        <taxon>Lecanoromycetidae</taxon>
        <taxon>Lecanorales</taxon>
        <taxon>Lecanorineae</taxon>
        <taxon>Parmeliaceae</taxon>
        <taxon>Alectoria</taxon>
    </lineage>
</organism>
<feature type="region of interest" description="Disordered" evidence="1">
    <location>
        <begin position="1"/>
        <end position="102"/>
    </location>
</feature>
<name>A0A8H3E9Q5_9LECA</name>
<dbReference type="Proteomes" id="UP000664203">
    <property type="component" value="Unassembled WGS sequence"/>
</dbReference>
<proteinExistence type="predicted"/>
<sequence length="625" mass="68394">MTAQRAWGWDAHEMREAAMMDEPMLDQPPEDPSAAPKISDFTPINHSVPIHPKHEEDAANKSKPADKPKAPRKRKTQPSATTTAAKPKKAVSTKKTTRAKTAAQLDCQDISQGLLRTKPTSSGSGMLSVKAGFSFGENPLEQNPVLQRIGDASVELKVKPTFSGRQKQSKPSELADNYQTAYAHGRGNVINQATPPTPARSDEVQAGFDGNDRSNHHDSATDPKVRDFGAPPFTQTSPPTFQAQISQGKIVVDEFDLLSSIPESLFDFDGIKSGDHGEEDEFPINDECLEEMMHSMAVPAEEEPLGSDWRSQDFSDDTLYIDEQLENDQPRWPEVIPDSDGVVYDEGPTLVAADIIDVPSSPPWSSHASCILTHVTGNANPDRAGTSEESENCFDDNDLDDDLIDLMVDEPKSLQATSPAKRPSSPKLQWLSPKTYTPAKSSRIPASPTDDPHLVPENHNGDALPFMRCPFPKAIRDRSPILGLTNRTFLRICFRIGEALNAAAVASRTNVDAIIELYARVVSSSREASGGYKQCFQFGDLFTDKPPYLSGTYTFWKGVGLWDNDSKELVGEQGRGKMARVLGRVKKMEPGQGQAPGVEMVVLSVWEVDWEDVGIAKGIACPKES</sequence>